<evidence type="ECO:0008006" key="3">
    <source>
        <dbReference type="Google" id="ProtNLM"/>
    </source>
</evidence>
<protein>
    <recommendedName>
        <fullName evidence="3">Glucosamine-6-phosphate deaminase</fullName>
    </recommendedName>
</protein>
<evidence type="ECO:0000313" key="2">
    <source>
        <dbReference type="Proteomes" id="UP000230027"/>
    </source>
</evidence>
<dbReference type="InterPro" id="IPR052960">
    <property type="entry name" value="GlcN6P_deaminase-like"/>
</dbReference>
<dbReference type="PANTHER" id="PTHR42892">
    <property type="entry name" value="GLUCOSAMINE-6-PHOSPHATE DEAMINASE-LIKE PROTEIN BT_0258-RELATED"/>
    <property type="match status" value="1"/>
</dbReference>
<dbReference type="EMBL" id="PFOD01000030">
    <property type="protein sequence ID" value="PIZ65939.1"/>
    <property type="molecule type" value="Genomic_DNA"/>
</dbReference>
<dbReference type="Gene3D" id="3.40.50.1360">
    <property type="match status" value="1"/>
</dbReference>
<gene>
    <name evidence="1" type="ORF">COY14_01325</name>
</gene>
<proteinExistence type="predicted"/>
<dbReference type="AlphaFoldDB" id="A0A2M7U526"/>
<dbReference type="SUPFAM" id="SSF100950">
    <property type="entry name" value="NagB/RpiA/CoA transferase-like"/>
    <property type="match status" value="1"/>
</dbReference>
<dbReference type="PANTHER" id="PTHR42892:SF1">
    <property type="entry name" value="GLUCOSAMINE-6-PHOSPHATE ISOMERASE"/>
    <property type="match status" value="1"/>
</dbReference>
<dbReference type="Proteomes" id="UP000230027">
    <property type="component" value="Unassembled WGS sequence"/>
</dbReference>
<name>A0A2M7U526_9BACT</name>
<evidence type="ECO:0000313" key="1">
    <source>
        <dbReference type="EMBL" id="PIZ65939.1"/>
    </source>
</evidence>
<organism evidence="1 2">
    <name type="scientific">Candidatus Roizmanbacteria bacterium CG_4_10_14_0_2_um_filter_36_9</name>
    <dbReference type="NCBI Taxonomy" id="1974823"/>
    <lineage>
        <taxon>Bacteria</taxon>
        <taxon>Candidatus Roizmaniibacteriota</taxon>
    </lineage>
</organism>
<feature type="non-terminal residue" evidence="1">
    <location>
        <position position="106"/>
    </location>
</feature>
<sequence>MQIKPYSSFDELSLEAAQFIYAKIKTQIKETSSFNLGLATGQSTKEIYKHLVNLLGISHLNLSDFHTVNLGEYYPIDQSDENSFFQEVFHGFWGPLNDGNQTFDFA</sequence>
<accession>A0A2M7U526</accession>
<comment type="caution">
    <text evidence="1">The sequence shown here is derived from an EMBL/GenBank/DDBJ whole genome shotgun (WGS) entry which is preliminary data.</text>
</comment>
<reference evidence="2" key="1">
    <citation type="submission" date="2017-09" db="EMBL/GenBank/DDBJ databases">
        <title>Depth-based differentiation of microbial function through sediment-hosted aquifers and enrichment of novel symbionts in the deep terrestrial subsurface.</title>
        <authorList>
            <person name="Probst A.J."/>
            <person name="Ladd B."/>
            <person name="Jarett J.K."/>
            <person name="Geller-Mcgrath D.E."/>
            <person name="Sieber C.M.K."/>
            <person name="Emerson J.B."/>
            <person name="Anantharaman K."/>
            <person name="Thomas B.C."/>
            <person name="Malmstrom R."/>
            <person name="Stieglmeier M."/>
            <person name="Klingl A."/>
            <person name="Woyke T."/>
            <person name="Ryan C.M."/>
            <person name="Banfield J.F."/>
        </authorList>
    </citation>
    <scope>NUCLEOTIDE SEQUENCE [LARGE SCALE GENOMIC DNA]</scope>
</reference>
<dbReference type="InterPro" id="IPR037171">
    <property type="entry name" value="NagB/RpiA_transferase-like"/>
</dbReference>